<protein>
    <submittedName>
        <fullName evidence="15">Cytochrome B</fullName>
    </submittedName>
</protein>
<keyword evidence="10" id="KW-0408">Iron</keyword>
<dbReference type="PANTHER" id="PTHR30529">
    <property type="entry name" value="CYTOCHROME B561"/>
    <property type="match status" value="1"/>
</dbReference>
<dbReference type="EMBL" id="CP022196">
    <property type="protein sequence ID" value="ATG47249.1"/>
    <property type="molecule type" value="Genomic_DNA"/>
</dbReference>
<evidence type="ECO:0000256" key="10">
    <source>
        <dbReference type="ARBA" id="ARBA00023004"/>
    </source>
</evidence>
<feature type="transmembrane region" description="Helical" evidence="13">
    <location>
        <begin position="126"/>
        <end position="145"/>
    </location>
</feature>
<dbReference type="InterPro" id="IPR016174">
    <property type="entry name" value="Di-haem_cyt_TM"/>
</dbReference>
<dbReference type="KEGG" id="ceh:CEW89_06500"/>
<organism evidence="15 16">
    <name type="scientific">Celeribacter ethanolicus</name>
    <dbReference type="NCBI Taxonomy" id="1758178"/>
    <lineage>
        <taxon>Bacteria</taxon>
        <taxon>Pseudomonadati</taxon>
        <taxon>Pseudomonadota</taxon>
        <taxon>Alphaproteobacteria</taxon>
        <taxon>Rhodobacterales</taxon>
        <taxon>Roseobacteraceae</taxon>
        <taxon>Celeribacter</taxon>
    </lineage>
</organism>
<keyword evidence="6 13" id="KW-0812">Transmembrane</keyword>
<keyword evidence="4" id="KW-1003">Cell membrane</keyword>
<keyword evidence="9 13" id="KW-1133">Transmembrane helix</keyword>
<sequence length="156" mass="18086">MRDLPDTFSLPQRLLHWTMVGLILLNLLFPQKMWYLLIPGFEQPLSMHIVIGLAVLLLAVLRLFLRLGFGVPPEPLGAPWFFRVFARTGQWIFYLFFFAMPLTGLLAHYGHLPFALTLHTRVIQPLFWVLIPIHVSLALAHQYLWKTDMLGKILRG</sequence>
<proteinExistence type="inferred from homology"/>
<evidence type="ECO:0000259" key="14">
    <source>
        <dbReference type="Pfam" id="PF01292"/>
    </source>
</evidence>
<evidence type="ECO:0000256" key="5">
    <source>
        <dbReference type="ARBA" id="ARBA00022617"/>
    </source>
</evidence>
<evidence type="ECO:0000256" key="1">
    <source>
        <dbReference type="ARBA" id="ARBA00001970"/>
    </source>
</evidence>
<feature type="transmembrane region" description="Helical" evidence="13">
    <location>
        <begin position="14"/>
        <end position="37"/>
    </location>
</feature>
<evidence type="ECO:0000256" key="3">
    <source>
        <dbReference type="ARBA" id="ARBA00022448"/>
    </source>
</evidence>
<feature type="transmembrane region" description="Helical" evidence="13">
    <location>
        <begin position="49"/>
        <end position="71"/>
    </location>
</feature>
<keyword evidence="16" id="KW-1185">Reference proteome</keyword>
<evidence type="ECO:0000313" key="15">
    <source>
        <dbReference type="EMBL" id="ATG47249.1"/>
    </source>
</evidence>
<evidence type="ECO:0000256" key="8">
    <source>
        <dbReference type="ARBA" id="ARBA00022982"/>
    </source>
</evidence>
<evidence type="ECO:0000256" key="6">
    <source>
        <dbReference type="ARBA" id="ARBA00022692"/>
    </source>
</evidence>
<gene>
    <name evidence="15" type="ORF">CEW89_06500</name>
</gene>
<keyword evidence="11 13" id="KW-0472">Membrane</keyword>
<dbReference type="AlphaFoldDB" id="A0A291GA13"/>
<feature type="domain" description="Cytochrome b561 bacterial/Ni-hydrogenase" evidence="14">
    <location>
        <begin position="8"/>
        <end position="154"/>
    </location>
</feature>
<evidence type="ECO:0000256" key="7">
    <source>
        <dbReference type="ARBA" id="ARBA00022723"/>
    </source>
</evidence>
<dbReference type="GO" id="GO:0009055">
    <property type="term" value="F:electron transfer activity"/>
    <property type="evidence" value="ECO:0007669"/>
    <property type="project" value="InterPro"/>
</dbReference>
<keyword evidence="5" id="KW-0349">Heme</keyword>
<comment type="cofactor">
    <cofactor evidence="1">
        <name>heme b</name>
        <dbReference type="ChEBI" id="CHEBI:60344"/>
    </cofactor>
</comment>
<dbReference type="InterPro" id="IPR011577">
    <property type="entry name" value="Cyt_b561_bac/Ni-Hgenase"/>
</dbReference>
<evidence type="ECO:0000256" key="13">
    <source>
        <dbReference type="SAM" id="Phobius"/>
    </source>
</evidence>
<keyword evidence="8" id="KW-0249">Electron transport</keyword>
<evidence type="ECO:0000313" key="16">
    <source>
        <dbReference type="Proteomes" id="UP000217935"/>
    </source>
</evidence>
<dbReference type="GO" id="GO:0020037">
    <property type="term" value="F:heme binding"/>
    <property type="evidence" value="ECO:0007669"/>
    <property type="project" value="TreeGrafter"/>
</dbReference>
<dbReference type="PANTHER" id="PTHR30529:SF1">
    <property type="entry name" value="CYTOCHROME B561 HOMOLOG 2"/>
    <property type="match status" value="1"/>
</dbReference>
<dbReference type="RefSeq" id="WP_096805349.1">
    <property type="nucleotide sequence ID" value="NZ_CP022196.1"/>
</dbReference>
<keyword evidence="7" id="KW-0479">Metal-binding</keyword>
<feature type="transmembrane region" description="Helical" evidence="13">
    <location>
        <begin position="91"/>
        <end position="114"/>
    </location>
</feature>
<dbReference type="InterPro" id="IPR052168">
    <property type="entry name" value="Cytochrome_b561_oxidase"/>
</dbReference>
<dbReference type="Proteomes" id="UP000217935">
    <property type="component" value="Chromosome"/>
</dbReference>
<evidence type="ECO:0000256" key="2">
    <source>
        <dbReference type="ARBA" id="ARBA00004651"/>
    </source>
</evidence>
<evidence type="ECO:0000256" key="12">
    <source>
        <dbReference type="ARBA" id="ARBA00037975"/>
    </source>
</evidence>
<comment type="similarity">
    <text evidence="12">Belongs to the cytochrome b561 family.</text>
</comment>
<dbReference type="OrthoDB" id="8156287at2"/>
<reference evidence="15 16" key="1">
    <citation type="submission" date="2017-06" db="EMBL/GenBank/DDBJ databases">
        <title>Celeribacter sp. TSPH2 complete genome sequence.</title>
        <authorList>
            <person name="Woo J.-H."/>
            <person name="Kim H.-S."/>
        </authorList>
    </citation>
    <scope>NUCLEOTIDE SEQUENCE [LARGE SCALE GENOMIC DNA]</scope>
    <source>
        <strain evidence="15 16">TSPH2</strain>
    </source>
</reference>
<dbReference type="SUPFAM" id="SSF81342">
    <property type="entry name" value="Transmembrane di-heme cytochromes"/>
    <property type="match status" value="1"/>
</dbReference>
<dbReference type="GO" id="GO:0046872">
    <property type="term" value="F:metal ion binding"/>
    <property type="evidence" value="ECO:0007669"/>
    <property type="project" value="UniProtKB-KW"/>
</dbReference>
<comment type="subcellular location">
    <subcellularLocation>
        <location evidence="2">Cell membrane</location>
        <topology evidence="2">Multi-pass membrane protein</topology>
    </subcellularLocation>
</comment>
<dbReference type="GO" id="GO:0022904">
    <property type="term" value="P:respiratory electron transport chain"/>
    <property type="evidence" value="ECO:0007669"/>
    <property type="project" value="InterPro"/>
</dbReference>
<evidence type="ECO:0000256" key="9">
    <source>
        <dbReference type="ARBA" id="ARBA00022989"/>
    </source>
</evidence>
<keyword evidence="3" id="KW-0813">Transport</keyword>
<dbReference type="STRING" id="1758178.GCA_001550095_03295"/>
<evidence type="ECO:0000256" key="4">
    <source>
        <dbReference type="ARBA" id="ARBA00022475"/>
    </source>
</evidence>
<dbReference type="GO" id="GO:0005886">
    <property type="term" value="C:plasma membrane"/>
    <property type="evidence" value="ECO:0007669"/>
    <property type="project" value="UniProtKB-SubCell"/>
</dbReference>
<accession>A0A291GA13</accession>
<name>A0A291GA13_9RHOB</name>
<evidence type="ECO:0000256" key="11">
    <source>
        <dbReference type="ARBA" id="ARBA00023136"/>
    </source>
</evidence>
<dbReference type="Pfam" id="PF01292">
    <property type="entry name" value="Ni_hydr_CYTB"/>
    <property type="match status" value="1"/>
</dbReference>